<gene>
    <name evidence="1" type="ORF">BACCOPRO_00505</name>
</gene>
<evidence type="ECO:0000313" key="2">
    <source>
        <dbReference type="Proteomes" id="UP000014073"/>
    </source>
</evidence>
<evidence type="ECO:0000313" key="1">
    <source>
        <dbReference type="EMBL" id="EEF75023.1"/>
    </source>
</evidence>
<dbReference type="AlphaFoldDB" id="S0F4G8"/>
<comment type="caution">
    <text evidence="1">The sequence shown here is derived from an EMBL/GenBank/DDBJ whole genome shotgun (WGS) entry which is preliminary data.</text>
</comment>
<dbReference type="Proteomes" id="UP000014073">
    <property type="component" value="Unassembled WGS sequence"/>
</dbReference>
<name>S0F4G8_9BACT</name>
<dbReference type="EMBL" id="ACBW01000035">
    <property type="protein sequence ID" value="EEF75023.1"/>
    <property type="molecule type" value="Genomic_DNA"/>
</dbReference>
<keyword evidence="2" id="KW-1185">Reference proteome</keyword>
<proteinExistence type="predicted"/>
<dbReference type="HOGENOM" id="CLU_3212292_0_0_10"/>
<accession>S0F4G8</accession>
<protein>
    <submittedName>
        <fullName evidence="1">Uncharacterized protein</fullName>
    </submittedName>
</protein>
<organism evidence="1 2">
    <name type="scientific">Phocaeicola coprophilus DSM 18228 = JCM 13818</name>
    <dbReference type="NCBI Taxonomy" id="547042"/>
    <lineage>
        <taxon>Bacteria</taxon>
        <taxon>Pseudomonadati</taxon>
        <taxon>Bacteroidota</taxon>
        <taxon>Bacteroidia</taxon>
        <taxon>Bacteroidales</taxon>
        <taxon>Bacteroidaceae</taxon>
        <taxon>Phocaeicola</taxon>
    </lineage>
</organism>
<reference evidence="1 2" key="1">
    <citation type="submission" date="2008-12" db="EMBL/GenBank/DDBJ databases">
        <authorList>
            <person name="Fulton L."/>
            <person name="Clifton S."/>
            <person name="Fulton B."/>
            <person name="Xu J."/>
            <person name="Minx P."/>
            <person name="Pepin K.H."/>
            <person name="Johnson M."/>
            <person name="Bhonagiri V."/>
            <person name="Nash W.E."/>
            <person name="Mardis E.R."/>
            <person name="Wilson R.K."/>
        </authorList>
    </citation>
    <scope>NUCLEOTIDE SEQUENCE [LARGE SCALE GENOMIC DNA]</scope>
    <source>
        <strain evidence="1 2">DSM 18228</strain>
    </source>
</reference>
<sequence length="44" mass="5167">MSIQSFFYSPDKNKEISSNPEFPAENFASLQKTFFLCIHKSFLF</sequence>